<reference evidence="2 3" key="1">
    <citation type="journal article" date="2016" name="BMC Genomics">
        <title>Combined genomic and structural analyses of a cultured magnetotactic bacterium reveals its niche adaptation to a dynamic environment.</title>
        <authorList>
            <person name="Araujo A.C."/>
            <person name="Morillo V."/>
            <person name="Cypriano J."/>
            <person name="Teixeira L.C."/>
            <person name="Leao P."/>
            <person name="Lyra S."/>
            <person name="Almeida L.G."/>
            <person name="Bazylinski D.A."/>
            <person name="Vasconcellos A.T."/>
            <person name="Abreu F."/>
            <person name="Lins U."/>
        </authorList>
    </citation>
    <scope>NUCLEOTIDE SEQUENCE [LARGE SCALE GENOMIC DNA]</scope>
    <source>
        <strain evidence="2 3">IT-1</strain>
    </source>
</reference>
<dbReference type="EMBL" id="LVJN01000018">
    <property type="protein sequence ID" value="OSM04789.1"/>
    <property type="molecule type" value="Genomic_DNA"/>
</dbReference>
<gene>
    <name evidence="2" type="ORF">MAIT1_02879</name>
</gene>
<organism evidence="2 3">
    <name type="scientific">Magnetofaba australis IT-1</name>
    <dbReference type="NCBI Taxonomy" id="1434232"/>
    <lineage>
        <taxon>Bacteria</taxon>
        <taxon>Pseudomonadati</taxon>
        <taxon>Pseudomonadota</taxon>
        <taxon>Magnetococcia</taxon>
        <taxon>Magnetococcales</taxon>
        <taxon>Magnetococcaceae</taxon>
        <taxon>Magnetofaba</taxon>
    </lineage>
</organism>
<dbReference type="Proteomes" id="UP000194003">
    <property type="component" value="Unassembled WGS sequence"/>
</dbReference>
<evidence type="ECO:0000313" key="2">
    <source>
        <dbReference type="EMBL" id="OSM04789.1"/>
    </source>
</evidence>
<comment type="caution">
    <text evidence="2">The sequence shown here is derived from an EMBL/GenBank/DDBJ whole genome shotgun (WGS) entry which is preliminary data.</text>
</comment>
<protein>
    <submittedName>
        <fullName evidence="2">Uncharacterized protein</fullName>
    </submittedName>
</protein>
<sequence length="369" mass="40461">MGPRARAFIGLLAHRCCRPGAEWRGLLRRHVPMRRAGFAGHAQQIAMRCEEQVVGIIGKGGAHATQRHVPKGELPGVGEKRQGSAIGGQIQRRDARRGRHLGNGAHMQPPQRGVGVVPHPHPIDHADVAQLTALAGVRFALGRAGDAPLQRPPGLRVDEQLPTQITRQMRQIQPIATARRKTDHLPVPTLLSPNDAQRRLLQAHGLGQCWRQLPPLVGVPTLLRQPLAQRVMQLRLGVTFENLRAGLVIGLERFQRRQFALAIGVEGDAIALSFEGKGSALIEPPAIGQTHTLAEHRAFQPLLLLRVMVELKGFKTGVVEDETLKLLRVDLAGAVRAQRMHAIAVLGLLEQSRHPIVQRNIAPSRDLLR</sequence>
<proteinExistence type="predicted"/>
<keyword evidence="3" id="KW-1185">Reference proteome</keyword>
<accession>A0A1Y2K576</accession>
<dbReference type="AlphaFoldDB" id="A0A1Y2K576"/>
<name>A0A1Y2K576_9PROT</name>
<evidence type="ECO:0000313" key="3">
    <source>
        <dbReference type="Proteomes" id="UP000194003"/>
    </source>
</evidence>
<feature type="region of interest" description="Disordered" evidence="1">
    <location>
        <begin position="64"/>
        <end position="94"/>
    </location>
</feature>
<evidence type="ECO:0000256" key="1">
    <source>
        <dbReference type="SAM" id="MobiDB-lite"/>
    </source>
</evidence>